<dbReference type="SUPFAM" id="SSF48498">
    <property type="entry name" value="Tetracyclin repressor-like, C-terminal domain"/>
    <property type="match status" value="1"/>
</dbReference>
<dbReference type="InterPro" id="IPR001647">
    <property type="entry name" value="HTH_TetR"/>
</dbReference>
<dbReference type="SUPFAM" id="SSF46689">
    <property type="entry name" value="Homeodomain-like"/>
    <property type="match status" value="1"/>
</dbReference>
<organism evidence="6 7">
    <name type="scientific">Leucothrix pacifica</name>
    <dbReference type="NCBI Taxonomy" id="1247513"/>
    <lineage>
        <taxon>Bacteria</taxon>
        <taxon>Pseudomonadati</taxon>
        <taxon>Pseudomonadota</taxon>
        <taxon>Gammaproteobacteria</taxon>
        <taxon>Thiotrichales</taxon>
        <taxon>Thiotrichaceae</taxon>
        <taxon>Leucothrix</taxon>
    </lineage>
</organism>
<dbReference type="InterPro" id="IPR009057">
    <property type="entry name" value="Homeodomain-like_sf"/>
</dbReference>
<dbReference type="EMBL" id="QGKM01000008">
    <property type="protein sequence ID" value="PWQ99843.1"/>
    <property type="molecule type" value="Genomic_DNA"/>
</dbReference>
<evidence type="ECO:0000313" key="7">
    <source>
        <dbReference type="Proteomes" id="UP000245539"/>
    </source>
</evidence>
<evidence type="ECO:0000256" key="2">
    <source>
        <dbReference type="ARBA" id="ARBA00023125"/>
    </source>
</evidence>
<dbReference type="PANTHER" id="PTHR47506:SF8">
    <property type="entry name" value="REPRESSOR OF PUTATIVE XENOBIOTIC REDUCTASE TETR FAMILY-RELATED"/>
    <property type="match status" value="1"/>
</dbReference>
<feature type="domain" description="HTH tetR-type" evidence="5">
    <location>
        <begin position="6"/>
        <end position="66"/>
    </location>
</feature>
<dbReference type="Pfam" id="PF16925">
    <property type="entry name" value="TetR_C_13"/>
    <property type="match status" value="1"/>
</dbReference>
<proteinExistence type="predicted"/>
<gene>
    <name evidence="6" type="ORF">DKW60_05050</name>
</gene>
<dbReference type="PROSITE" id="PS50977">
    <property type="entry name" value="HTH_TETR_2"/>
    <property type="match status" value="1"/>
</dbReference>
<dbReference type="PANTHER" id="PTHR47506">
    <property type="entry name" value="TRANSCRIPTIONAL REGULATORY PROTEIN"/>
    <property type="match status" value="1"/>
</dbReference>
<protein>
    <submittedName>
        <fullName evidence="6">TetR family transcriptional regulator</fullName>
    </submittedName>
</protein>
<evidence type="ECO:0000259" key="5">
    <source>
        <dbReference type="PROSITE" id="PS50977"/>
    </source>
</evidence>
<dbReference type="RefSeq" id="WP_109836576.1">
    <property type="nucleotide sequence ID" value="NZ_QGKM01000008.1"/>
</dbReference>
<dbReference type="GO" id="GO:0003677">
    <property type="term" value="F:DNA binding"/>
    <property type="evidence" value="ECO:0007669"/>
    <property type="project" value="UniProtKB-UniRule"/>
</dbReference>
<dbReference type="OrthoDB" id="270177at2"/>
<dbReference type="InterPro" id="IPR011075">
    <property type="entry name" value="TetR_C"/>
</dbReference>
<feature type="DNA-binding region" description="H-T-H motif" evidence="4">
    <location>
        <begin position="29"/>
        <end position="48"/>
    </location>
</feature>
<reference evidence="6 7" key="1">
    <citation type="submission" date="2018-05" db="EMBL/GenBank/DDBJ databases">
        <title>Leucothrix arctica sp. nov., isolated from Arctic seawater.</title>
        <authorList>
            <person name="Choi A."/>
            <person name="Baek K."/>
        </authorList>
    </citation>
    <scope>NUCLEOTIDE SEQUENCE [LARGE SCALE GENOMIC DNA]</scope>
    <source>
        <strain evidence="6 7">JCM 18388</strain>
    </source>
</reference>
<keyword evidence="3" id="KW-0804">Transcription</keyword>
<dbReference type="Gene3D" id="1.10.10.60">
    <property type="entry name" value="Homeodomain-like"/>
    <property type="match status" value="1"/>
</dbReference>
<evidence type="ECO:0000256" key="4">
    <source>
        <dbReference type="PROSITE-ProRule" id="PRU00335"/>
    </source>
</evidence>
<name>A0A317CQN8_9GAMM</name>
<keyword evidence="1" id="KW-0805">Transcription regulation</keyword>
<dbReference type="InterPro" id="IPR036271">
    <property type="entry name" value="Tet_transcr_reg_TetR-rel_C_sf"/>
</dbReference>
<keyword evidence="2 4" id="KW-0238">DNA-binding</keyword>
<sequence>MANTVKYDRQDVIQKATDLFWEKGFHATSMRNLQEAIDMRPGSIYASFGSKEGLFKETLQYYADDSLALLKSYAEDNDSPLEALREFLTSVVINQKQAPSNMCMLVKTISELTDDNAELLADAKQLLSGVEVEFAELFTQAQAKGELDSAKDPKRLASLLQMQLMGLRAYARANEGSDQEIKALTDDAFASLVR</sequence>
<dbReference type="AlphaFoldDB" id="A0A317CQN8"/>
<evidence type="ECO:0000256" key="3">
    <source>
        <dbReference type="ARBA" id="ARBA00023163"/>
    </source>
</evidence>
<dbReference type="Gene3D" id="1.10.357.10">
    <property type="entry name" value="Tetracycline Repressor, domain 2"/>
    <property type="match status" value="1"/>
</dbReference>
<comment type="caution">
    <text evidence="6">The sequence shown here is derived from an EMBL/GenBank/DDBJ whole genome shotgun (WGS) entry which is preliminary data.</text>
</comment>
<dbReference type="Pfam" id="PF00440">
    <property type="entry name" value="TetR_N"/>
    <property type="match status" value="1"/>
</dbReference>
<keyword evidence="7" id="KW-1185">Reference proteome</keyword>
<evidence type="ECO:0000256" key="1">
    <source>
        <dbReference type="ARBA" id="ARBA00023015"/>
    </source>
</evidence>
<dbReference type="Proteomes" id="UP000245539">
    <property type="component" value="Unassembled WGS sequence"/>
</dbReference>
<evidence type="ECO:0000313" key="6">
    <source>
        <dbReference type="EMBL" id="PWQ99843.1"/>
    </source>
</evidence>
<accession>A0A317CQN8</accession>
<dbReference type="PRINTS" id="PR00455">
    <property type="entry name" value="HTHTETR"/>
</dbReference>